<feature type="region of interest" description="Disordered" evidence="1">
    <location>
        <begin position="116"/>
        <end position="143"/>
    </location>
</feature>
<keyword evidence="4" id="KW-1185">Reference proteome</keyword>
<reference evidence="3 4" key="1">
    <citation type="submission" date="2016-10" db="EMBL/GenBank/DDBJ databases">
        <authorList>
            <person name="de Groot N.N."/>
        </authorList>
    </citation>
    <scope>NUCLEOTIDE SEQUENCE [LARGE SCALE GENOMIC DNA]</scope>
    <source>
        <strain evidence="3 4">DSM 19219</strain>
    </source>
</reference>
<dbReference type="EMBL" id="FNNI01000007">
    <property type="protein sequence ID" value="SDX81774.1"/>
    <property type="molecule type" value="Genomic_DNA"/>
</dbReference>
<evidence type="ECO:0000313" key="4">
    <source>
        <dbReference type="Proteomes" id="UP000198500"/>
    </source>
</evidence>
<dbReference type="Proteomes" id="UP000198500">
    <property type="component" value="Unassembled WGS sequence"/>
</dbReference>
<proteinExistence type="predicted"/>
<keyword evidence="2" id="KW-1133">Transmembrane helix</keyword>
<feature type="compositionally biased region" description="Low complexity" evidence="1">
    <location>
        <begin position="116"/>
        <end position="125"/>
    </location>
</feature>
<keyword evidence="2" id="KW-0472">Membrane</keyword>
<feature type="transmembrane region" description="Helical" evidence="2">
    <location>
        <begin position="6"/>
        <end position="28"/>
    </location>
</feature>
<evidence type="ECO:0000256" key="2">
    <source>
        <dbReference type="SAM" id="Phobius"/>
    </source>
</evidence>
<evidence type="ECO:0000313" key="3">
    <source>
        <dbReference type="EMBL" id="SDX81774.1"/>
    </source>
</evidence>
<accession>A0A1H3EV16</accession>
<feature type="transmembrane region" description="Helical" evidence="2">
    <location>
        <begin position="88"/>
        <end position="111"/>
    </location>
</feature>
<name>A0A1H3EV16_9GAMM</name>
<dbReference type="STRING" id="574349.SAMN05443545_107237"/>
<dbReference type="AlphaFoldDB" id="A0A1H3EV16"/>
<dbReference type="OrthoDB" id="6182707at2"/>
<gene>
    <name evidence="3" type="ORF">SAMN05443545_107237</name>
</gene>
<sequence length="143" mass="15280">MLISDSIPLLWVAYILLSVIVLVTGYLGIRFVPRLPRLMITGIVAGTLWMPWRFSLPLMEEEGGTYQGIAPAIVVTTVDFLQGGLKAAPLVMVAIGALSGAMAGAAVWWFWPRQADGSSAGGSASNKPEGGVERQERREPVIG</sequence>
<protein>
    <submittedName>
        <fullName evidence="3">Uncharacterized protein</fullName>
    </submittedName>
</protein>
<dbReference type="RefSeq" id="WP_092571031.1">
    <property type="nucleotide sequence ID" value="NZ_BMXH01000006.1"/>
</dbReference>
<keyword evidence="2" id="KW-0812">Transmembrane</keyword>
<feature type="compositionally biased region" description="Basic and acidic residues" evidence="1">
    <location>
        <begin position="130"/>
        <end position="143"/>
    </location>
</feature>
<evidence type="ECO:0000256" key="1">
    <source>
        <dbReference type="SAM" id="MobiDB-lite"/>
    </source>
</evidence>
<organism evidence="3 4">
    <name type="scientific">Aidingimonas halophila</name>
    <dbReference type="NCBI Taxonomy" id="574349"/>
    <lineage>
        <taxon>Bacteria</taxon>
        <taxon>Pseudomonadati</taxon>
        <taxon>Pseudomonadota</taxon>
        <taxon>Gammaproteobacteria</taxon>
        <taxon>Oceanospirillales</taxon>
        <taxon>Halomonadaceae</taxon>
        <taxon>Aidingimonas</taxon>
    </lineage>
</organism>